<keyword evidence="1" id="KW-0472">Membrane</keyword>
<dbReference type="WBParaSite" id="GPLIN_000057900">
    <property type="protein sequence ID" value="GPLIN_000057900"/>
    <property type="gene ID" value="GPLIN_000057900"/>
</dbReference>
<keyword evidence="2" id="KW-1185">Reference proteome</keyword>
<sequence>MLSYETGTSTEVGGSRVPRRLKYLTSLIVICLLFAHVLLHFLSDFPYAKYSGKMLDLARLVNAEIGLTNIRFSSFTPARTYLWLFHSAVMLSIFTICYTINVFYTIRTSKYIFKTYENSGIITKISGNRLEI</sequence>
<keyword evidence="1" id="KW-0812">Transmembrane</keyword>
<proteinExistence type="predicted"/>
<evidence type="ECO:0000313" key="2">
    <source>
        <dbReference type="Proteomes" id="UP000050741"/>
    </source>
</evidence>
<keyword evidence="1" id="KW-1133">Transmembrane helix</keyword>
<reference evidence="3" key="3">
    <citation type="submission" date="2016-06" db="UniProtKB">
        <authorList>
            <consortium name="WormBaseParasite"/>
        </authorList>
    </citation>
    <scope>IDENTIFICATION</scope>
</reference>
<feature type="transmembrane region" description="Helical" evidence="1">
    <location>
        <begin position="21"/>
        <end position="42"/>
    </location>
</feature>
<dbReference type="Proteomes" id="UP000050741">
    <property type="component" value="Unassembled WGS sequence"/>
</dbReference>
<name>A0A183BJ00_GLOPA</name>
<evidence type="ECO:0000256" key="1">
    <source>
        <dbReference type="SAM" id="Phobius"/>
    </source>
</evidence>
<reference evidence="2" key="2">
    <citation type="submission" date="2014-05" db="EMBL/GenBank/DDBJ databases">
        <title>The genome and life-stage specific transcriptomes of Globodera pallida elucidate key aspects of plant parasitism by a cyst nematode.</title>
        <authorList>
            <person name="Cotton J.A."/>
            <person name="Lilley C.J."/>
            <person name="Jones L.M."/>
            <person name="Kikuchi T."/>
            <person name="Reid A.J."/>
            <person name="Thorpe P."/>
            <person name="Tsai I.J."/>
            <person name="Beasley H."/>
            <person name="Blok V."/>
            <person name="Cock P.J.A."/>
            <person name="Van den Akker S.E."/>
            <person name="Holroyd N."/>
            <person name="Hunt M."/>
            <person name="Mantelin S."/>
            <person name="Naghra H."/>
            <person name="Pain A."/>
            <person name="Palomares-Rius J.E."/>
            <person name="Zarowiecki M."/>
            <person name="Berriman M."/>
            <person name="Jones J.T."/>
            <person name="Urwin P.E."/>
        </authorList>
    </citation>
    <scope>NUCLEOTIDE SEQUENCE [LARGE SCALE GENOMIC DNA]</scope>
    <source>
        <strain evidence="2">Lindley</strain>
    </source>
</reference>
<reference evidence="2" key="1">
    <citation type="submission" date="2013-12" db="EMBL/GenBank/DDBJ databases">
        <authorList>
            <person name="Aslett M."/>
        </authorList>
    </citation>
    <scope>NUCLEOTIDE SEQUENCE [LARGE SCALE GENOMIC DNA]</scope>
    <source>
        <strain evidence="2">Lindley</strain>
    </source>
</reference>
<evidence type="ECO:0000313" key="3">
    <source>
        <dbReference type="WBParaSite" id="GPLIN_000057900"/>
    </source>
</evidence>
<dbReference type="AlphaFoldDB" id="A0A183BJ00"/>
<protein>
    <submittedName>
        <fullName evidence="3">Uncharacterized protein</fullName>
    </submittedName>
</protein>
<feature type="transmembrane region" description="Helical" evidence="1">
    <location>
        <begin position="81"/>
        <end position="104"/>
    </location>
</feature>
<organism evidence="2 3">
    <name type="scientific">Globodera pallida</name>
    <name type="common">Potato cyst nematode worm</name>
    <name type="synonym">Heterodera pallida</name>
    <dbReference type="NCBI Taxonomy" id="36090"/>
    <lineage>
        <taxon>Eukaryota</taxon>
        <taxon>Metazoa</taxon>
        <taxon>Ecdysozoa</taxon>
        <taxon>Nematoda</taxon>
        <taxon>Chromadorea</taxon>
        <taxon>Rhabditida</taxon>
        <taxon>Tylenchina</taxon>
        <taxon>Tylenchomorpha</taxon>
        <taxon>Tylenchoidea</taxon>
        <taxon>Heteroderidae</taxon>
        <taxon>Heteroderinae</taxon>
        <taxon>Globodera</taxon>
    </lineage>
</organism>
<accession>A0A183BJ00</accession>